<organism evidence="2">
    <name type="scientific">Rhizobium leguminosarum</name>
    <dbReference type="NCBI Taxonomy" id="384"/>
    <lineage>
        <taxon>Bacteria</taxon>
        <taxon>Pseudomonadati</taxon>
        <taxon>Pseudomonadota</taxon>
        <taxon>Alphaproteobacteria</taxon>
        <taxon>Hyphomicrobiales</taxon>
        <taxon>Rhizobiaceae</taxon>
        <taxon>Rhizobium/Agrobacterium group</taxon>
        <taxon>Rhizobium</taxon>
    </lineage>
</organism>
<reference evidence="2" key="1">
    <citation type="submission" date="2016-03" db="EMBL/GenBank/DDBJ databases">
        <title>Microsymbionts genomes from the relict species Vavilovia formosa.</title>
        <authorList>
            <person name="Chirak E."/>
            <person name="Kimeklis A."/>
            <person name="Kopat V."/>
            <person name="Andronov E."/>
        </authorList>
    </citation>
    <scope>NUCLEOTIDE SEQUENCE [LARGE SCALE GENOMIC DNA]</scope>
    <source>
        <strain evidence="2">Vaf12</strain>
    </source>
</reference>
<feature type="transmembrane region" description="Helical" evidence="1">
    <location>
        <begin position="151"/>
        <end position="173"/>
    </location>
</feature>
<accession>A0A154IDL0</accession>
<protein>
    <recommendedName>
        <fullName evidence="3">DUF308 domain-containing protein</fullName>
    </recommendedName>
</protein>
<feature type="transmembrane region" description="Helical" evidence="1">
    <location>
        <begin position="179"/>
        <end position="199"/>
    </location>
</feature>
<evidence type="ECO:0000313" key="2">
    <source>
        <dbReference type="EMBL" id="KZA98059.1"/>
    </source>
</evidence>
<evidence type="ECO:0000256" key="1">
    <source>
        <dbReference type="SAM" id="Phobius"/>
    </source>
</evidence>
<dbReference type="InterPro" id="IPR005325">
    <property type="entry name" value="DUF308_memb"/>
</dbReference>
<evidence type="ECO:0008006" key="3">
    <source>
        <dbReference type="Google" id="ProtNLM"/>
    </source>
</evidence>
<proteinExistence type="predicted"/>
<keyword evidence="1" id="KW-0812">Transmembrane</keyword>
<dbReference type="AlphaFoldDB" id="A0A154IDL0"/>
<keyword evidence="1" id="KW-1133">Transmembrane helix</keyword>
<feature type="transmembrane region" description="Helical" evidence="1">
    <location>
        <begin position="48"/>
        <end position="75"/>
    </location>
</feature>
<gene>
    <name evidence="2" type="ORF">A4A59_29155</name>
</gene>
<sequence length="210" mass="22500">MTVSRPYQTNTITHRKEIMMTTDQTTVASGDREEWLTRYYFTRAAFSAIWVAAALTAGSQSLAVAAALLIVYPAWDAAANLIDAGRNGGLANNRSQAINVAVSAVTTAAVIVALTMSMNWVLGVFGLWAIFSGLLQLGTAVRRWKTNGGQWAMILSGGQSAVAGAFFIAQAQMPEAPSIANIAGYAGLGAFYFLVSAVWRSVKQMRRKRA</sequence>
<feature type="transmembrane region" description="Helical" evidence="1">
    <location>
        <begin position="120"/>
        <end position="139"/>
    </location>
</feature>
<dbReference type="EMBL" id="LVYU01000127">
    <property type="protein sequence ID" value="KZA98059.1"/>
    <property type="molecule type" value="Genomic_DNA"/>
</dbReference>
<comment type="caution">
    <text evidence="2">The sequence shown here is derived from an EMBL/GenBank/DDBJ whole genome shotgun (WGS) entry which is preliminary data.</text>
</comment>
<name>A0A154IDL0_RHILE</name>
<keyword evidence="1" id="KW-0472">Membrane</keyword>
<dbReference type="Pfam" id="PF03729">
    <property type="entry name" value="DUF308"/>
    <property type="match status" value="1"/>
</dbReference>